<proteinExistence type="predicted"/>
<keyword evidence="1" id="KW-0540">Nuclease</keyword>
<reference evidence="1" key="1">
    <citation type="submission" date="2022-04" db="EMBL/GenBank/DDBJ databases">
        <title>Chromosome-scale genome assembly of Holotrichia oblita Faldermann.</title>
        <authorList>
            <person name="Rongchong L."/>
        </authorList>
    </citation>
    <scope>NUCLEOTIDE SEQUENCE</scope>
    <source>
        <strain evidence="1">81SQS9</strain>
    </source>
</reference>
<keyword evidence="1" id="KW-0378">Hydrolase</keyword>
<protein>
    <submittedName>
        <fullName evidence="1">Exosome complex exonuclease ribosomal rna processing protein</fullName>
    </submittedName>
</protein>
<dbReference type="EMBL" id="CM043015">
    <property type="protein sequence ID" value="KAI4470195.1"/>
    <property type="molecule type" value="Genomic_DNA"/>
</dbReference>
<evidence type="ECO:0000313" key="1">
    <source>
        <dbReference type="EMBL" id="KAI4470195.1"/>
    </source>
</evidence>
<sequence length="154" mass="17212">MKILIILPFLLAYCVKVEGLRCYTCSMTDEETDQSCLTDPDNAGITDCDKKYCISVRVDYLDPKDTIQSLLRTCVDTPTFINQVIEDDTYRNYYRACQTELCNGGIGKDLTDTTDNRNGDAITLMVPGTGAAHSVIISLTLIFVLQIVLFLYNV</sequence>
<organism evidence="1 2">
    <name type="scientific">Holotrichia oblita</name>
    <name type="common">Chafer beetle</name>
    <dbReference type="NCBI Taxonomy" id="644536"/>
    <lineage>
        <taxon>Eukaryota</taxon>
        <taxon>Metazoa</taxon>
        <taxon>Ecdysozoa</taxon>
        <taxon>Arthropoda</taxon>
        <taxon>Hexapoda</taxon>
        <taxon>Insecta</taxon>
        <taxon>Pterygota</taxon>
        <taxon>Neoptera</taxon>
        <taxon>Endopterygota</taxon>
        <taxon>Coleoptera</taxon>
        <taxon>Polyphaga</taxon>
        <taxon>Scarabaeiformia</taxon>
        <taxon>Scarabaeidae</taxon>
        <taxon>Melolonthinae</taxon>
        <taxon>Holotrichia</taxon>
    </lineage>
</organism>
<accession>A0ACB9TTN4</accession>
<name>A0ACB9TTN4_HOLOL</name>
<comment type="caution">
    <text evidence="1">The sequence shown here is derived from an EMBL/GenBank/DDBJ whole genome shotgun (WGS) entry which is preliminary data.</text>
</comment>
<evidence type="ECO:0000313" key="2">
    <source>
        <dbReference type="Proteomes" id="UP001056778"/>
    </source>
</evidence>
<keyword evidence="2" id="KW-1185">Reference proteome</keyword>
<gene>
    <name evidence="1" type="ORF">MML48_1g06831</name>
</gene>
<keyword evidence="1" id="KW-0269">Exonuclease</keyword>
<dbReference type="Proteomes" id="UP001056778">
    <property type="component" value="Chromosome 1"/>
</dbReference>